<dbReference type="InterPro" id="IPR034768">
    <property type="entry name" value="4FE4S_WBL"/>
</dbReference>
<keyword evidence="8 12" id="KW-0805">Transcription regulation</keyword>
<evidence type="ECO:0000256" key="11">
    <source>
        <dbReference type="ARBA" id="ARBA00023163"/>
    </source>
</evidence>
<keyword evidence="11 12" id="KW-0804">Transcription</keyword>
<keyword evidence="5 12" id="KW-0479">Metal-binding</keyword>
<evidence type="ECO:0000256" key="7">
    <source>
        <dbReference type="ARBA" id="ARBA00023014"/>
    </source>
</evidence>
<dbReference type="GO" id="GO:0005737">
    <property type="term" value="C:cytoplasm"/>
    <property type="evidence" value="ECO:0007669"/>
    <property type="project" value="UniProtKB-SubCell"/>
</dbReference>
<evidence type="ECO:0000256" key="2">
    <source>
        <dbReference type="ARBA" id="ARBA00006597"/>
    </source>
</evidence>
<comment type="function">
    <text evidence="12">Acts as a transcriptional regulator. Probably redox-responsive. The apo- but not holo-form probably binds DNA.</text>
</comment>
<evidence type="ECO:0000313" key="15">
    <source>
        <dbReference type="Proteomes" id="UP000317893"/>
    </source>
</evidence>
<dbReference type="Pfam" id="PF02467">
    <property type="entry name" value="Whib"/>
    <property type="match status" value="1"/>
</dbReference>
<proteinExistence type="inferred from homology"/>
<evidence type="ECO:0000313" key="14">
    <source>
        <dbReference type="EMBL" id="TQJ10725.1"/>
    </source>
</evidence>
<keyword evidence="3 12" id="KW-0004">4Fe-4S</keyword>
<evidence type="ECO:0000256" key="9">
    <source>
        <dbReference type="ARBA" id="ARBA00023125"/>
    </source>
</evidence>
<dbReference type="AlphaFoldDB" id="A0A542E5V6"/>
<evidence type="ECO:0000256" key="6">
    <source>
        <dbReference type="ARBA" id="ARBA00023004"/>
    </source>
</evidence>
<dbReference type="GO" id="GO:0045892">
    <property type="term" value="P:negative regulation of DNA-templated transcription"/>
    <property type="evidence" value="ECO:0007669"/>
    <property type="project" value="TreeGrafter"/>
</dbReference>
<evidence type="ECO:0000256" key="8">
    <source>
        <dbReference type="ARBA" id="ARBA00023015"/>
    </source>
</evidence>
<dbReference type="GO" id="GO:0035731">
    <property type="term" value="F:dinitrosyl-iron complex binding"/>
    <property type="evidence" value="ECO:0007669"/>
    <property type="project" value="UniProtKB-UniRule"/>
</dbReference>
<dbReference type="OrthoDB" id="4954884at2"/>
<dbReference type="GO" id="GO:0051539">
    <property type="term" value="F:4 iron, 4 sulfur cluster binding"/>
    <property type="evidence" value="ECO:0007669"/>
    <property type="project" value="UniProtKB-UniRule"/>
</dbReference>
<feature type="domain" description="4Fe-4S Wbl-type" evidence="13">
    <location>
        <begin position="24"/>
        <end position="89"/>
    </location>
</feature>
<comment type="cofactor">
    <cofactor evidence="12">
        <name>[4Fe-4S] cluster</name>
        <dbReference type="ChEBI" id="CHEBI:49883"/>
    </cofactor>
    <text evidence="12">Binds 1 [4Fe-4S] cluster per subunit. Following nitrosylation of the [4Fe-4S] cluster binds 1 [4Fe-8(NO)] cluster per subunit.</text>
</comment>
<dbReference type="Proteomes" id="UP000317893">
    <property type="component" value="Unassembled WGS sequence"/>
</dbReference>
<comment type="PTM">
    <text evidence="12">Upon Fe-S cluster removal intramolecular disulfide bonds are formed.</text>
</comment>
<sequence>MTARVSLQLPPARLEAYSWQEAGHCRGMDSEKFFTDDRDQTQKRRVSRTRDAKELCSGCPVIRECLEHALAVPENYGIWGGTTAAERQRLLLRPAAATGTAA</sequence>
<keyword evidence="9 12" id="KW-0238">DNA-binding</keyword>
<feature type="binding site" evidence="12">
    <location>
        <position position="65"/>
    </location>
    <ligand>
        <name>[4Fe-4S] cluster</name>
        <dbReference type="ChEBI" id="CHEBI:49883"/>
    </ligand>
</feature>
<evidence type="ECO:0000256" key="5">
    <source>
        <dbReference type="ARBA" id="ARBA00022723"/>
    </source>
</evidence>
<gene>
    <name evidence="12" type="primary">whiB</name>
    <name evidence="14" type="ORF">FB458_3861</name>
</gene>
<protein>
    <recommendedName>
        <fullName evidence="12">Transcriptional regulator WhiB</fullName>
    </recommendedName>
</protein>
<dbReference type="GO" id="GO:0045454">
    <property type="term" value="P:cell redox homeostasis"/>
    <property type="evidence" value="ECO:0007669"/>
    <property type="project" value="TreeGrafter"/>
</dbReference>
<comment type="similarity">
    <text evidence="2 12">Belongs to the WhiB family.</text>
</comment>
<dbReference type="GO" id="GO:0003677">
    <property type="term" value="F:DNA binding"/>
    <property type="evidence" value="ECO:0007669"/>
    <property type="project" value="UniProtKB-UniRule"/>
</dbReference>
<reference evidence="14 15" key="1">
    <citation type="submission" date="2019-06" db="EMBL/GenBank/DDBJ databases">
        <title>Sequencing the genomes of 1000 actinobacteria strains.</title>
        <authorList>
            <person name="Klenk H.-P."/>
        </authorList>
    </citation>
    <scope>NUCLEOTIDE SEQUENCE [LARGE SCALE GENOMIC DNA]</scope>
    <source>
        <strain evidence="14 15">DSM 18607</strain>
    </source>
</reference>
<evidence type="ECO:0000256" key="3">
    <source>
        <dbReference type="ARBA" id="ARBA00022485"/>
    </source>
</evidence>
<accession>A0A542E5V6</accession>
<dbReference type="PANTHER" id="PTHR38839:SF5">
    <property type="entry name" value="TRANSCRIPTIONAL REGULATOR WHID"/>
    <property type="match status" value="1"/>
</dbReference>
<dbReference type="EMBL" id="VFMN01000001">
    <property type="protein sequence ID" value="TQJ10725.1"/>
    <property type="molecule type" value="Genomic_DNA"/>
</dbReference>
<dbReference type="PROSITE" id="PS51674">
    <property type="entry name" value="4FE4S_WBL"/>
    <property type="match status" value="1"/>
</dbReference>
<organism evidence="14 15">
    <name type="scientific">Lapillicoccus jejuensis</name>
    <dbReference type="NCBI Taxonomy" id="402171"/>
    <lineage>
        <taxon>Bacteria</taxon>
        <taxon>Bacillati</taxon>
        <taxon>Actinomycetota</taxon>
        <taxon>Actinomycetes</taxon>
        <taxon>Micrococcales</taxon>
        <taxon>Intrasporangiaceae</taxon>
        <taxon>Lapillicoccus</taxon>
    </lineage>
</organism>
<feature type="binding site" evidence="12">
    <location>
        <position position="56"/>
    </location>
    <ligand>
        <name>[4Fe-4S] cluster</name>
        <dbReference type="ChEBI" id="CHEBI:49883"/>
    </ligand>
</feature>
<name>A0A542E5V6_9MICO</name>
<dbReference type="InterPro" id="IPR003482">
    <property type="entry name" value="Whib"/>
</dbReference>
<evidence type="ECO:0000256" key="10">
    <source>
        <dbReference type="ARBA" id="ARBA00023157"/>
    </source>
</evidence>
<dbReference type="GO" id="GO:0047134">
    <property type="term" value="F:protein-disulfide reductase [NAD(P)H] activity"/>
    <property type="evidence" value="ECO:0007669"/>
    <property type="project" value="TreeGrafter"/>
</dbReference>
<feature type="binding site" evidence="12">
    <location>
        <position position="25"/>
    </location>
    <ligand>
        <name>[4Fe-4S] cluster</name>
        <dbReference type="ChEBI" id="CHEBI:49883"/>
    </ligand>
</feature>
<dbReference type="GO" id="GO:0046872">
    <property type="term" value="F:metal ion binding"/>
    <property type="evidence" value="ECO:0007669"/>
    <property type="project" value="UniProtKB-KW"/>
</dbReference>
<keyword evidence="4 12" id="KW-0963">Cytoplasm</keyword>
<keyword evidence="7 12" id="KW-0411">Iron-sulfur</keyword>
<comment type="caution">
    <text evidence="14">The sequence shown here is derived from an EMBL/GenBank/DDBJ whole genome shotgun (WGS) entry which is preliminary data.</text>
</comment>
<keyword evidence="15" id="KW-1185">Reference proteome</keyword>
<feature type="binding site" evidence="12">
    <location>
        <position position="59"/>
    </location>
    <ligand>
        <name>[4Fe-4S] cluster</name>
        <dbReference type="ChEBI" id="CHEBI:49883"/>
    </ligand>
</feature>
<evidence type="ECO:0000259" key="13">
    <source>
        <dbReference type="PROSITE" id="PS51674"/>
    </source>
</evidence>
<comment type="PTM">
    <text evidence="12">The Fe-S cluster can be nitrosylated by nitric oxide (NO).</text>
</comment>
<dbReference type="PANTHER" id="PTHR38839">
    <property type="entry name" value="TRANSCRIPTIONAL REGULATOR WHID-RELATED"/>
    <property type="match status" value="1"/>
</dbReference>
<evidence type="ECO:0000256" key="4">
    <source>
        <dbReference type="ARBA" id="ARBA00022490"/>
    </source>
</evidence>
<dbReference type="HAMAP" id="MF_01479">
    <property type="entry name" value="WhiB"/>
    <property type="match status" value="1"/>
</dbReference>
<evidence type="ECO:0000256" key="1">
    <source>
        <dbReference type="ARBA" id="ARBA00004496"/>
    </source>
</evidence>
<evidence type="ECO:0000256" key="12">
    <source>
        <dbReference type="HAMAP-Rule" id="MF_01479"/>
    </source>
</evidence>
<keyword evidence="6 12" id="KW-0408">Iron</keyword>
<keyword evidence="10 12" id="KW-1015">Disulfide bond</keyword>
<comment type="subcellular location">
    <subcellularLocation>
        <location evidence="1 12">Cytoplasm</location>
    </subcellularLocation>
</comment>